<organism evidence="4 5">
    <name type="scientific">Kribbella solani</name>
    <dbReference type="NCBI Taxonomy" id="236067"/>
    <lineage>
        <taxon>Bacteria</taxon>
        <taxon>Bacillati</taxon>
        <taxon>Actinomycetota</taxon>
        <taxon>Actinomycetes</taxon>
        <taxon>Propionibacteriales</taxon>
        <taxon>Kribbellaceae</taxon>
        <taxon>Kribbella</taxon>
    </lineage>
</organism>
<feature type="domain" description="Fumarylacetoacetase-like C-terminal" evidence="3">
    <location>
        <begin position="83"/>
        <end position="281"/>
    </location>
</feature>
<dbReference type="AlphaFoldDB" id="A0A841DLM5"/>
<dbReference type="EMBL" id="JACHNF010000001">
    <property type="protein sequence ID" value="MBB5980004.1"/>
    <property type="molecule type" value="Genomic_DNA"/>
</dbReference>
<evidence type="ECO:0000313" key="4">
    <source>
        <dbReference type="EMBL" id="MBB5980004.1"/>
    </source>
</evidence>
<protein>
    <submittedName>
        <fullName evidence="4">2-keto-4-pentenoate hydratase/2-oxohepta-3-ene-1,7-dioic acid hydratase in catechol pathway</fullName>
    </submittedName>
</protein>
<dbReference type="SUPFAM" id="SSF56529">
    <property type="entry name" value="FAH"/>
    <property type="match status" value="1"/>
</dbReference>
<dbReference type="Gene3D" id="3.90.850.10">
    <property type="entry name" value="Fumarylacetoacetase-like, C-terminal domain"/>
    <property type="match status" value="1"/>
</dbReference>
<proteinExistence type="inferred from homology"/>
<evidence type="ECO:0000259" key="3">
    <source>
        <dbReference type="Pfam" id="PF01557"/>
    </source>
</evidence>
<reference evidence="4 5" key="1">
    <citation type="submission" date="2020-08" db="EMBL/GenBank/DDBJ databases">
        <title>Sequencing the genomes of 1000 actinobacteria strains.</title>
        <authorList>
            <person name="Klenk H.-P."/>
        </authorList>
    </citation>
    <scope>NUCLEOTIDE SEQUENCE [LARGE SCALE GENOMIC DNA]</scope>
    <source>
        <strain evidence="4 5">DSM 17294</strain>
    </source>
</reference>
<dbReference type="InterPro" id="IPR011234">
    <property type="entry name" value="Fumarylacetoacetase-like_C"/>
</dbReference>
<dbReference type="GO" id="GO:0003824">
    <property type="term" value="F:catalytic activity"/>
    <property type="evidence" value="ECO:0007669"/>
    <property type="project" value="InterPro"/>
</dbReference>
<dbReference type="GO" id="GO:0044281">
    <property type="term" value="P:small molecule metabolic process"/>
    <property type="evidence" value="ECO:0007669"/>
    <property type="project" value="UniProtKB-ARBA"/>
</dbReference>
<dbReference type="PANTHER" id="PTHR42796:SF4">
    <property type="entry name" value="FUMARYLACETOACETATE HYDROLASE DOMAIN-CONTAINING PROTEIN 2A"/>
    <property type="match status" value="1"/>
</dbReference>
<keyword evidence="5" id="KW-1185">Reference proteome</keyword>
<dbReference type="RefSeq" id="WP_202887398.1">
    <property type="nucleotide sequence ID" value="NZ_BAAAVN010000007.1"/>
</dbReference>
<evidence type="ECO:0000256" key="1">
    <source>
        <dbReference type="ARBA" id="ARBA00010211"/>
    </source>
</evidence>
<sequence>MSGEFRTAVGFRLGCVGGRAALNHGGRWVDLAELTGDAGLVDVNVALSRVDTVRRAWLECDRRDDLPVVTGAVSACVPEPRQVFAVGLNYREHAVEAGLPAPVAPMVFTKFPSCITAPGSTVRLSGPKVDWEVELVVVIGAGGRDLKPADAWDAVAALTVGQDVSDREVQLRDTPPQFSLGKSFAGYGPLAPVAVGLDAFADVDDVGLWCSVDGELRQQGRTGDLFFSVPELVASLSAVCELLPGDLIFTGTPAGVGAASGQYLTSGSVLVSGADEIGEFEIGFA</sequence>
<gene>
    <name evidence="4" type="ORF">HDA44_003345</name>
</gene>
<dbReference type="GO" id="GO:0046872">
    <property type="term" value="F:metal ion binding"/>
    <property type="evidence" value="ECO:0007669"/>
    <property type="project" value="UniProtKB-KW"/>
</dbReference>
<dbReference type="Proteomes" id="UP000558997">
    <property type="component" value="Unassembled WGS sequence"/>
</dbReference>
<dbReference type="InterPro" id="IPR036663">
    <property type="entry name" value="Fumarylacetoacetase_C_sf"/>
</dbReference>
<dbReference type="InterPro" id="IPR051121">
    <property type="entry name" value="FAH"/>
</dbReference>
<accession>A0A841DLM5</accession>
<name>A0A841DLM5_9ACTN</name>
<evidence type="ECO:0000256" key="2">
    <source>
        <dbReference type="ARBA" id="ARBA00022723"/>
    </source>
</evidence>
<keyword evidence="2" id="KW-0479">Metal-binding</keyword>
<comment type="similarity">
    <text evidence="1">Belongs to the FAH family.</text>
</comment>
<comment type="caution">
    <text evidence="4">The sequence shown here is derived from an EMBL/GenBank/DDBJ whole genome shotgun (WGS) entry which is preliminary data.</text>
</comment>
<dbReference type="PANTHER" id="PTHR42796">
    <property type="entry name" value="FUMARYLACETOACETATE HYDROLASE DOMAIN-CONTAINING PROTEIN 2A-RELATED"/>
    <property type="match status" value="1"/>
</dbReference>
<evidence type="ECO:0000313" key="5">
    <source>
        <dbReference type="Proteomes" id="UP000558997"/>
    </source>
</evidence>
<dbReference type="Pfam" id="PF01557">
    <property type="entry name" value="FAA_hydrolase"/>
    <property type="match status" value="1"/>
</dbReference>